<sequence length="237" mass="28137">MNELKYIGRKFTWTNNHVWSKIDRAIVNVEWMTTMKQMEIIVMEPFISDHTPICLHLEEARKEGPKPYRFYNYVAELPEFLTVVEQAWNTTTKGQGMEKVWQKLKAVKQEMKKMHTVEFKNVRETVQLIRRQLQETQEQMHDPNYQIGLADIEKELRGKLEKWAMIDESIMRQKSRSKWLKPGDSNSAYFYACLKNRTSMNHIKSLVDQYGKLLQNDQEVQQEIVGFYKKLLGDAAE</sequence>
<proteinExistence type="predicted"/>
<gene>
    <name evidence="2" type="primary">LOC142165024</name>
</gene>
<dbReference type="Proteomes" id="UP000790787">
    <property type="component" value="Chromosome 10"/>
</dbReference>
<organism evidence="1 2">
    <name type="scientific">Nicotiana tabacum</name>
    <name type="common">Common tobacco</name>
    <dbReference type="NCBI Taxonomy" id="4097"/>
    <lineage>
        <taxon>Eukaryota</taxon>
        <taxon>Viridiplantae</taxon>
        <taxon>Streptophyta</taxon>
        <taxon>Embryophyta</taxon>
        <taxon>Tracheophyta</taxon>
        <taxon>Spermatophyta</taxon>
        <taxon>Magnoliopsida</taxon>
        <taxon>eudicotyledons</taxon>
        <taxon>Gunneridae</taxon>
        <taxon>Pentapetalae</taxon>
        <taxon>asterids</taxon>
        <taxon>lamiids</taxon>
        <taxon>Solanales</taxon>
        <taxon>Solanaceae</taxon>
        <taxon>Nicotianoideae</taxon>
        <taxon>Nicotianeae</taxon>
        <taxon>Nicotiana</taxon>
    </lineage>
</organism>
<dbReference type="RefSeq" id="XP_075079772.1">
    <property type="nucleotide sequence ID" value="XM_075223671.1"/>
</dbReference>
<protein>
    <submittedName>
        <fullName evidence="2">Uncharacterized protein LOC142165024</fullName>
    </submittedName>
</protein>
<evidence type="ECO:0000313" key="2">
    <source>
        <dbReference type="RefSeq" id="XP_075079772.1"/>
    </source>
</evidence>
<keyword evidence="1" id="KW-1185">Reference proteome</keyword>
<evidence type="ECO:0000313" key="1">
    <source>
        <dbReference type="Proteomes" id="UP000790787"/>
    </source>
</evidence>
<name>A0AC58S462_TOBAC</name>
<reference evidence="2" key="2">
    <citation type="submission" date="2025-08" db="UniProtKB">
        <authorList>
            <consortium name="RefSeq"/>
        </authorList>
    </citation>
    <scope>IDENTIFICATION</scope>
    <source>
        <tissue evidence="2">Leaf</tissue>
    </source>
</reference>
<accession>A0AC58S462</accession>
<reference evidence="1" key="1">
    <citation type="journal article" date="2014" name="Nat. Commun.">
        <title>The tobacco genome sequence and its comparison with those of tomato and potato.</title>
        <authorList>
            <person name="Sierro N."/>
            <person name="Battey J.N."/>
            <person name="Ouadi S."/>
            <person name="Bakaher N."/>
            <person name="Bovet L."/>
            <person name="Willig A."/>
            <person name="Goepfert S."/>
            <person name="Peitsch M.C."/>
            <person name="Ivanov N.V."/>
        </authorList>
    </citation>
    <scope>NUCLEOTIDE SEQUENCE [LARGE SCALE GENOMIC DNA]</scope>
</reference>